<comment type="caution">
    <text evidence="2">The sequence shown here is derived from an EMBL/GenBank/DDBJ whole genome shotgun (WGS) entry which is preliminary data.</text>
</comment>
<protein>
    <submittedName>
        <fullName evidence="2">Uncharacterized protein</fullName>
    </submittedName>
</protein>
<dbReference type="Proteomes" id="UP001054252">
    <property type="component" value="Unassembled WGS sequence"/>
</dbReference>
<organism evidence="2 3">
    <name type="scientific">Rubroshorea leprosula</name>
    <dbReference type="NCBI Taxonomy" id="152421"/>
    <lineage>
        <taxon>Eukaryota</taxon>
        <taxon>Viridiplantae</taxon>
        <taxon>Streptophyta</taxon>
        <taxon>Embryophyta</taxon>
        <taxon>Tracheophyta</taxon>
        <taxon>Spermatophyta</taxon>
        <taxon>Magnoliopsida</taxon>
        <taxon>eudicotyledons</taxon>
        <taxon>Gunneridae</taxon>
        <taxon>Pentapetalae</taxon>
        <taxon>rosids</taxon>
        <taxon>malvids</taxon>
        <taxon>Malvales</taxon>
        <taxon>Dipterocarpaceae</taxon>
        <taxon>Rubroshorea</taxon>
    </lineage>
</organism>
<proteinExistence type="predicted"/>
<dbReference type="EMBL" id="BPVZ01000012">
    <property type="protein sequence ID" value="GKU98506.1"/>
    <property type="molecule type" value="Genomic_DNA"/>
</dbReference>
<evidence type="ECO:0000313" key="3">
    <source>
        <dbReference type="Proteomes" id="UP001054252"/>
    </source>
</evidence>
<feature type="compositionally biased region" description="Low complexity" evidence="1">
    <location>
        <begin position="68"/>
        <end position="78"/>
    </location>
</feature>
<sequence length="142" mass="15929">MGNDRHRMSMFLPILCSSSSSSVHDPFSPRISCTGQIKRNNKIARFPTSQPHNNNNVKYVKLKRLFSSSSSSSSRTSSNGTKNDYPIGSTRISMDELDPPLPVIKRASKEERQPPNTLWERRSGGVELKSLQLQQIQPITTV</sequence>
<keyword evidence="3" id="KW-1185">Reference proteome</keyword>
<evidence type="ECO:0000313" key="2">
    <source>
        <dbReference type="EMBL" id="GKU98506.1"/>
    </source>
</evidence>
<feature type="region of interest" description="Disordered" evidence="1">
    <location>
        <begin position="68"/>
        <end position="99"/>
    </location>
</feature>
<dbReference type="PANTHER" id="PTHR36323">
    <property type="entry name" value="MYOTUBULARIN-LIKE PROTEIN"/>
    <property type="match status" value="1"/>
</dbReference>
<gene>
    <name evidence="2" type="ORF">SLEP1_g11504</name>
</gene>
<accession>A0AAV5IK21</accession>
<reference evidence="2 3" key="1">
    <citation type="journal article" date="2021" name="Commun. Biol.">
        <title>The genome of Shorea leprosula (Dipterocarpaceae) highlights the ecological relevance of drought in aseasonal tropical rainforests.</title>
        <authorList>
            <person name="Ng K.K.S."/>
            <person name="Kobayashi M.J."/>
            <person name="Fawcett J.A."/>
            <person name="Hatakeyama M."/>
            <person name="Paape T."/>
            <person name="Ng C.H."/>
            <person name="Ang C.C."/>
            <person name="Tnah L.H."/>
            <person name="Lee C.T."/>
            <person name="Nishiyama T."/>
            <person name="Sese J."/>
            <person name="O'Brien M.J."/>
            <person name="Copetti D."/>
            <person name="Mohd Noor M.I."/>
            <person name="Ong R.C."/>
            <person name="Putra M."/>
            <person name="Sireger I.Z."/>
            <person name="Indrioko S."/>
            <person name="Kosugi Y."/>
            <person name="Izuno A."/>
            <person name="Isagi Y."/>
            <person name="Lee S.L."/>
            <person name="Shimizu K.K."/>
        </authorList>
    </citation>
    <scope>NUCLEOTIDE SEQUENCE [LARGE SCALE GENOMIC DNA]</scope>
    <source>
        <strain evidence="2">214</strain>
    </source>
</reference>
<name>A0AAV5IK21_9ROSI</name>
<evidence type="ECO:0000256" key="1">
    <source>
        <dbReference type="SAM" id="MobiDB-lite"/>
    </source>
</evidence>
<dbReference type="PANTHER" id="PTHR36323:SF1">
    <property type="entry name" value="MYOTUBULARIN-LIKE PROTEIN"/>
    <property type="match status" value="1"/>
</dbReference>
<dbReference type="AlphaFoldDB" id="A0AAV5IK21"/>